<dbReference type="PIRSF" id="PIRSF002161">
    <property type="entry name" value="Ribosomal_L5"/>
    <property type="match status" value="1"/>
</dbReference>
<dbReference type="GO" id="GO:0009507">
    <property type="term" value="C:chloroplast"/>
    <property type="evidence" value="ECO:0007669"/>
    <property type="project" value="UniProtKB-SubCell"/>
</dbReference>
<name>A0A3G3LL59_9EUGL</name>
<keyword evidence="2 4" id="KW-0689">Ribosomal protein</keyword>
<evidence type="ECO:0000259" key="7">
    <source>
        <dbReference type="Pfam" id="PF00673"/>
    </source>
</evidence>
<dbReference type="Pfam" id="PF00281">
    <property type="entry name" value="Ribosomal_L5"/>
    <property type="match status" value="1"/>
</dbReference>
<keyword evidence="3 4" id="KW-0687">Ribonucleoprotein</keyword>
<sequence>MQRLKSLYFDVVVPKFKSKFSDVAVPYLSKIVINRGFDESCQNNKVLDSLVNELTSISAQRAYLVRSKKAISNFKLKENVPVGMCVTLRGEKMYAFLDRLINLALPRIRDFQGVNVTAFDKLGNYTLSLSESLCFPEVNSEKLNKKTGMDITLVFKGRSSKNIIQHFIFLLKELGMPFKS</sequence>
<evidence type="ECO:0000256" key="4">
    <source>
        <dbReference type="HAMAP-Rule" id="MF_01333"/>
    </source>
</evidence>
<reference evidence="8" key="1">
    <citation type="journal article" date="2018" name="Sci. Rep.">
        <title>Dynamic evolution of inverted repeats in Euglenophyta plastid genomes.</title>
        <authorList>
            <person name="Karnkowska A."/>
            <person name="Bennett M.S."/>
            <person name="Triemer R.E."/>
        </authorList>
    </citation>
    <scope>NUCLEOTIDE SEQUENCE</scope>
</reference>
<dbReference type="EMBL" id="MH898669">
    <property type="protein sequence ID" value="AYQ93440.1"/>
    <property type="molecule type" value="Genomic_DNA"/>
</dbReference>
<keyword evidence="4" id="KW-0699">rRNA-binding</keyword>
<dbReference type="GO" id="GO:0019843">
    <property type="term" value="F:rRNA binding"/>
    <property type="evidence" value="ECO:0007669"/>
    <property type="project" value="UniProtKB-UniRule"/>
</dbReference>
<evidence type="ECO:0000256" key="5">
    <source>
        <dbReference type="RuleBase" id="RU003930"/>
    </source>
</evidence>
<keyword evidence="8" id="KW-0150">Chloroplast</keyword>
<geneLocation type="chloroplast" evidence="8"/>
<comment type="subcellular location">
    <subcellularLocation>
        <location evidence="4">Plastid</location>
        <location evidence="4">Chloroplast</location>
    </subcellularLocation>
</comment>
<comment type="function">
    <text evidence="4">Binds 5S rRNA, forms part of the central protuberance of the 50S subunit.</text>
</comment>
<dbReference type="Pfam" id="PF00673">
    <property type="entry name" value="Ribosomal_L5_C"/>
    <property type="match status" value="1"/>
</dbReference>
<evidence type="ECO:0000256" key="3">
    <source>
        <dbReference type="ARBA" id="ARBA00023274"/>
    </source>
</evidence>
<dbReference type="AlphaFoldDB" id="A0A3G3LL59"/>
<dbReference type="GO" id="GO:1990904">
    <property type="term" value="C:ribonucleoprotein complex"/>
    <property type="evidence" value="ECO:0007669"/>
    <property type="project" value="UniProtKB-KW"/>
</dbReference>
<protein>
    <recommendedName>
        <fullName evidence="4">Large ribosomal subunit protein uL5c</fullName>
    </recommendedName>
</protein>
<organism evidence="8">
    <name type="scientific">Lepocinclis tripteris</name>
    <dbReference type="NCBI Taxonomy" id="135494"/>
    <lineage>
        <taxon>Eukaryota</taxon>
        <taxon>Discoba</taxon>
        <taxon>Euglenozoa</taxon>
        <taxon>Euglenida</taxon>
        <taxon>Spirocuta</taxon>
        <taxon>Euglenophyceae</taxon>
        <taxon>Euglenales</taxon>
        <taxon>Phacaceae</taxon>
        <taxon>Lepocinclis</taxon>
    </lineage>
</organism>
<accession>A0A3G3LL59</accession>
<evidence type="ECO:0000256" key="2">
    <source>
        <dbReference type="ARBA" id="ARBA00022980"/>
    </source>
</evidence>
<comment type="similarity">
    <text evidence="1 4 5">Belongs to the universal ribosomal protein uL5 family.</text>
</comment>
<gene>
    <name evidence="4" type="primary">rpl5</name>
</gene>
<comment type="subunit">
    <text evidence="4">Part of the 50S ribosomal subunit; contacts the 5S rRNA.</text>
</comment>
<dbReference type="InterPro" id="IPR020930">
    <property type="entry name" value="Ribosomal_uL5_bac-type"/>
</dbReference>
<dbReference type="GO" id="GO:0006412">
    <property type="term" value="P:translation"/>
    <property type="evidence" value="ECO:0007669"/>
    <property type="project" value="UniProtKB-UniRule"/>
</dbReference>
<keyword evidence="8" id="KW-0934">Plastid</keyword>
<evidence type="ECO:0000313" key="8">
    <source>
        <dbReference type="EMBL" id="AYQ93440.1"/>
    </source>
</evidence>
<evidence type="ECO:0000259" key="6">
    <source>
        <dbReference type="Pfam" id="PF00281"/>
    </source>
</evidence>
<dbReference type="NCBIfam" id="NF000585">
    <property type="entry name" value="PRK00010.1"/>
    <property type="match status" value="1"/>
</dbReference>
<dbReference type="InterPro" id="IPR002132">
    <property type="entry name" value="Ribosomal_uL5"/>
</dbReference>
<dbReference type="PANTHER" id="PTHR11994">
    <property type="entry name" value="60S RIBOSOMAL PROTEIN L11-RELATED"/>
    <property type="match status" value="1"/>
</dbReference>
<dbReference type="SUPFAM" id="SSF55282">
    <property type="entry name" value="RL5-like"/>
    <property type="match status" value="1"/>
</dbReference>
<dbReference type="InterPro" id="IPR031310">
    <property type="entry name" value="Ribosomal_uL5_N"/>
</dbReference>
<dbReference type="InterPro" id="IPR022803">
    <property type="entry name" value="Ribosomal_uL5_dom_sf"/>
</dbReference>
<feature type="domain" description="Large ribosomal subunit protein uL5 C-terminal" evidence="7">
    <location>
        <begin position="81"/>
        <end position="178"/>
    </location>
</feature>
<proteinExistence type="inferred from homology"/>
<dbReference type="FunFam" id="3.30.1440.10:FF:000001">
    <property type="entry name" value="50S ribosomal protein L5"/>
    <property type="match status" value="1"/>
</dbReference>
<dbReference type="GO" id="GO:0005840">
    <property type="term" value="C:ribosome"/>
    <property type="evidence" value="ECO:0007669"/>
    <property type="project" value="UniProtKB-KW"/>
</dbReference>
<feature type="domain" description="Large ribosomal subunit protein uL5 N-terminal" evidence="6">
    <location>
        <begin position="24"/>
        <end position="77"/>
    </location>
</feature>
<keyword evidence="4" id="KW-0694">RNA-binding</keyword>
<evidence type="ECO:0000256" key="1">
    <source>
        <dbReference type="ARBA" id="ARBA00008553"/>
    </source>
</evidence>
<dbReference type="GO" id="GO:0003735">
    <property type="term" value="F:structural constituent of ribosome"/>
    <property type="evidence" value="ECO:0007669"/>
    <property type="project" value="InterPro"/>
</dbReference>
<dbReference type="InterPro" id="IPR031309">
    <property type="entry name" value="Ribosomal_uL5_C"/>
</dbReference>
<dbReference type="Gene3D" id="3.30.1440.10">
    <property type="match status" value="1"/>
</dbReference>
<dbReference type="HAMAP" id="MF_01333_B">
    <property type="entry name" value="Ribosomal_uL5_B"/>
    <property type="match status" value="1"/>
</dbReference>